<reference evidence="1" key="1">
    <citation type="submission" date="2019-05" db="EMBL/GenBank/DDBJ databases">
        <title>Annotation for the trematode Paragonimus heterotremus.</title>
        <authorList>
            <person name="Choi Y.-J."/>
        </authorList>
    </citation>
    <scope>NUCLEOTIDE SEQUENCE</scope>
    <source>
        <strain evidence="1">LC</strain>
    </source>
</reference>
<evidence type="ECO:0000313" key="1">
    <source>
        <dbReference type="EMBL" id="KAF5404500.1"/>
    </source>
</evidence>
<name>A0A8J4WU54_9TREM</name>
<sequence>MPSSPRFSLTINKVPAGRDIDRILPLSQNAIDPNICANETTLTTLQVYKWKNCTKRLHPVKFCSGEVGQEHAF</sequence>
<dbReference type="OrthoDB" id="342900at2759"/>
<proteinExistence type="predicted"/>
<organism evidence="1 2">
    <name type="scientific">Paragonimus heterotremus</name>
    <dbReference type="NCBI Taxonomy" id="100268"/>
    <lineage>
        <taxon>Eukaryota</taxon>
        <taxon>Metazoa</taxon>
        <taxon>Spiralia</taxon>
        <taxon>Lophotrochozoa</taxon>
        <taxon>Platyhelminthes</taxon>
        <taxon>Trematoda</taxon>
        <taxon>Digenea</taxon>
        <taxon>Plagiorchiida</taxon>
        <taxon>Troglotremata</taxon>
        <taxon>Troglotrematidae</taxon>
        <taxon>Paragonimus</taxon>
    </lineage>
</organism>
<dbReference type="AlphaFoldDB" id="A0A8J4WU54"/>
<dbReference type="EMBL" id="LUCH01000702">
    <property type="protein sequence ID" value="KAF5404500.1"/>
    <property type="molecule type" value="Genomic_DNA"/>
</dbReference>
<evidence type="ECO:0000313" key="2">
    <source>
        <dbReference type="Proteomes" id="UP000748531"/>
    </source>
</evidence>
<dbReference type="Proteomes" id="UP000748531">
    <property type="component" value="Unassembled WGS sequence"/>
</dbReference>
<comment type="caution">
    <text evidence="1">The sequence shown here is derived from an EMBL/GenBank/DDBJ whole genome shotgun (WGS) entry which is preliminary data.</text>
</comment>
<keyword evidence="2" id="KW-1185">Reference proteome</keyword>
<gene>
    <name evidence="1" type="ORF">PHET_01960</name>
</gene>
<accession>A0A8J4WU54</accession>
<protein>
    <submittedName>
        <fullName evidence="1">Uncharacterized protein</fullName>
    </submittedName>
</protein>